<dbReference type="Gene3D" id="2.160.20.110">
    <property type="match status" value="2"/>
</dbReference>
<dbReference type="PROSITE" id="PS51257">
    <property type="entry name" value="PROKAR_LIPOPROTEIN"/>
    <property type="match status" value="1"/>
</dbReference>
<evidence type="ECO:0000313" key="5">
    <source>
        <dbReference type="Proteomes" id="UP001177160"/>
    </source>
</evidence>
<proteinExistence type="predicted"/>
<dbReference type="InterPro" id="IPR042229">
    <property type="entry name" value="Listeria/Bacterioides_rpt_sf"/>
</dbReference>
<dbReference type="InterPro" id="IPR013783">
    <property type="entry name" value="Ig-like_fold"/>
</dbReference>
<dbReference type="Gene3D" id="2.60.40.10">
    <property type="entry name" value="Immunoglobulins"/>
    <property type="match status" value="1"/>
</dbReference>
<feature type="domain" description="Atrophied bacterial Ig" evidence="3">
    <location>
        <begin position="125"/>
        <end position="183"/>
    </location>
</feature>
<keyword evidence="5" id="KW-1185">Reference proteome</keyword>
<gene>
    <name evidence="4" type="ORF">N7548_07750</name>
</gene>
<name>A0ABT2Y9K7_9MOLU</name>
<evidence type="ECO:0000256" key="2">
    <source>
        <dbReference type="SAM" id="SignalP"/>
    </source>
</evidence>
<keyword evidence="2" id="KW-0732">Signal</keyword>
<dbReference type="Proteomes" id="UP001177160">
    <property type="component" value="Unassembled WGS sequence"/>
</dbReference>
<comment type="caution">
    <text evidence="4">The sequence shown here is derived from an EMBL/GenBank/DDBJ whole genome shotgun (WGS) entry which is preliminary data.</text>
</comment>
<dbReference type="InterPro" id="IPR046780">
    <property type="entry name" value="aBig_2"/>
</dbReference>
<dbReference type="Pfam" id="PF09479">
    <property type="entry name" value="Flg_new"/>
    <property type="match status" value="1"/>
</dbReference>
<organism evidence="4 5">
    <name type="scientific">Paracholeplasma manati</name>
    <dbReference type="NCBI Taxonomy" id="591373"/>
    <lineage>
        <taxon>Bacteria</taxon>
        <taxon>Bacillati</taxon>
        <taxon>Mycoplasmatota</taxon>
        <taxon>Mollicutes</taxon>
        <taxon>Acholeplasmatales</taxon>
        <taxon>Acholeplasmataceae</taxon>
        <taxon>Paracholeplasma</taxon>
    </lineage>
</organism>
<reference evidence="4" key="1">
    <citation type="submission" date="2022-09" db="EMBL/GenBank/DDBJ databases">
        <title>Novel Mycoplasma species identified in domestic and wild animals.</title>
        <authorList>
            <person name="Volokhov D.V."/>
            <person name="Furtak V.A."/>
            <person name="Zagorodnyaya T.A."/>
        </authorList>
    </citation>
    <scope>NUCLEOTIDE SEQUENCE</scope>
    <source>
        <strain evidence="4">Oakley</strain>
    </source>
</reference>
<dbReference type="InterPro" id="IPR013378">
    <property type="entry name" value="InlB-like_B-rpt"/>
</dbReference>
<feature type="signal peptide" evidence="2">
    <location>
        <begin position="1"/>
        <end position="21"/>
    </location>
</feature>
<dbReference type="RefSeq" id="WP_263608899.1">
    <property type="nucleotide sequence ID" value="NZ_JAOVQM010000008.1"/>
</dbReference>
<comment type="subcellular location">
    <subcellularLocation>
        <location evidence="1">Cell envelope</location>
    </subcellularLocation>
</comment>
<dbReference type="EMBL" id="JAOVQM010000008">
    <property type="protein sequence ID" value="MCV2232710.1"/>
    <property type="molecule type" value="Genomic_DNA"/>
</dbReference>
<evidence type="ECO:0000256" key="1">
    <source>
        <dbReference type="ARBA" id="ARBA00004196"/>
    </source>
</evidence>
<sequence length="1452" mass="154679">MKKFVSLIAILTLGLILMACATTKYTVTFESNQGSAVEAISVESGKTITAPTAPVRSGYAFEGWFKEAALTNPWVFATDTVKSDITLYAKWSMTDQAYVDQVYDWLSLGNLTGLTTASPRLIFPTNRDGVTISWSIDKPLFIQYNGVINQPTFEEGDQTVTLTATLSKGSATREKVFTATVLKLASIEDTPPLLNEDFKTYTAGNIIGQSGLWAPVSGKAGNSLFTVISSLTPAIPNGSNALKIEALTELQIEGSIAHSYDVLVFEVDLLQSSTSNASAINIQSSSSSPVVAFGLDGASLFYRTDNGTLMKTEININQWYTLRVEVDLINKTIEAFYYEDGQLVSLTPGKVTYTGTTPFQSVFIRSGSSTTTTLREPAYITNFIVNRIEALPRPEEVIKLGEVTGIQASVSLEEGSTFTVAVAEVYNYFGAQQLLVKDTDYTLSIDNPVNTAVPGDYVVTYTFTNSANASDVKVVTQNVNIYSAAEPNEISSVVSTPAGYLEQQSDITITVVQPSGTLYYLLSNNETETKAAIMAGVSQTITAQSVVLDDLNVSTFLYIHVFVDLNGDSNMVSHLILREAVTEITSVSQFVTIFSTTAADITTSYALMTDIDLTGIVWADGNTSFKAKFYGNGHIISNLTMTKTGTNYGGLFARINGGMVRDLVLDNIHVTAADRAGILAGRVENGNSSITNIVIMNSSVTGASSNGVGGVIGLVSRETTMSNVTILDSEVNATGVKNVGGVVGRVDGAALIASDIYVRGVLVKTNVIDALDIAAGALVGYVRDSVASVVTANRIIIIDTAVDAQVAGALIGYNRAPGSATVQNAYVEVNFTHPTAVSAGLIGRVNNETDKINTATIFGVLTGSVENVQAQAFVNTTVPADLAWWTTNLPVFTNSDLWTLDANNIFALDNYIENSAPMLAVELVYNITLDNQQIQIRQGAAFMHMAPEVGGYQFVGWFLDIALSQALPEGYLVSEAVTLYGKYETVPASQVTFVTNVEGLTVPMQEVNYGQLATLPIVENQMMGGVLKEVVGWTINGQPFDFSTPILGNTELVAVWSTVELTVTFNGGNAVTVLYGELVSAPVENPTHYFSEVTFKEWQLSGVAFDFNTPITANINLVGAFNTPASISIDTVEEFHYMATVESTYTYVLSTNLDFATFTWTYVNTSFKGSFDGQGYTISNLSMTGLTGYAGVFPRANGATITNLVLDNITIATTARAGVLVGRIENNGSTIENVVVKNSSVSGADSNGVGGLVGQISKSSNIFNVAVINTNVTNNVVNVGGLVGRIDGGANVIADDIFISNVTVKSNSANTSDVAASALVGYIANVADSVFSGVRIVVLDTTVDGNVAAAFVGYNRYPGTANLMDAYFEVTFVNNERSGLIGYNRDQVTPLDQSSIFGSFTNDTPHSNALALTNSAVPADSAWWTTNLNNIATSSLWVVNPDGSVVLALLVD</sequence>
<dbReference type="Pfam" id="PF20578">
    <property type="entry name" value="aBig_2"/>
    <property type="match status" value="1"/>
</dbReference>
<dbReference type="InterPro" id="IPR006626">
    <property type="entry name" value="PbH1"/>
</dbReference>
<dbReference type="NCBIfam" id="TIGR02543">
    <property type="entry name" value="List_Bact_rpt"/>
    <property type="match status" value="1"/>
</dbReference>
<feature type="chain" id="PRO_5046195926" evidence="2">
    <location>
        <begin position="22"/>
        <end position="1452"/>
    </location>
</feature>
<accession>A0ABT2Y9K7</accession>
<evidence type="ECO:0000259" key="3">
    <source>
        <dbReference type="Pfam" id="PF20578"/>
    </source>
</evidence>
<evidence type="ECO:0000313" key="4">
    <source>
        <dbReference type="EMBL" id="MCV2232710.1"/>
    </source>
</evidence>
<dbReference type="SMART" id="SM00710">
    <property type="entry name" value="PbH1"/>
    <property type="match status" value="8"/>
</dbReference>
<protein>
    <submittedName>
        <fullName evidence="4">InlB B-repeat-containing protein</fullName>
    </submittedName>
</protein>
<dbReference type="Gene3D" id="2.60.40.4270">
    <property type="entry name" value="Listeria-Bacteroides repeat domain"/>
    <property type="match status" value="1"/>
</dbReference>